<dbReference type="EMBL" id="LSRF01000001">
    <property type="protein sequence ID" value="KXP14645.1"/>
    <property type="molecule type" value="Genomic_DNA"/>
</dbReference>
<comment type="caution">
    <text evidence="7">The sequence shown here is derived from an EMBL/GenBank/DDBJ whole genome shotgun (WGS) entry which is preliminary data.</text>
</comment>
<evidence type="ECO:0000256" key="4">
    <source>
        <dbReference type="PROSITE-ProRule" id="PRU00277"/>
    </source>
</evidence>
<dbReference type="GO" id="GO:0003755">
    <property type="term" value="F:peptidyl-prolyl cis-trans isomerase activity"/>
    <property type="evidence" value="ECO:0007669"/>
    <property type="project" value="UniProtKB-UniRule"/>
</dbReference>
<accession>A0A138AW27</accession>
<dbReference type="EC" id="5.2.1.8" evidence="5"/>
<keyword evidence="3 4" id="KW-0413">Isomerase</keyword>
<protein>
    <recommendedName>
        <fullName evidence="5">Peptidyl-prolyl cis-trans isomerase</fullName>
        <ecNumber evidence="5">5.2.1.8</ecNumber>
    </recommendedName>
</protein>
<evidence type="ECO:0000256" key="3">
    <source>
        <dbReference type="ARBA" id="ARBA00023235"/>
    </source>
</evidence>
<evidence type="ECO:0000256" key="5">
    <source>
        <dbReference type="RuleBase" id="RU003915"/>
    </source>
</evidence>
<dbReference type="InterPro" id="IPR001179">
    <property type="entry name" value="PPIase_FKBP_dom"/>
</dbReference>
<keyword evidence="2 4" id="KW-0697">Rotamase</keyword>
<evidence type="ECO:0000313" key="8">
    <source>
        <dbReference type="Proteomes" id="UP000070258"/>
    </source>
</evidence>
<sequence length="232" mass="23243">MTWANTEGPPLETTFVRARPRPIGHEAITGGGFRARVRGVDTPFARLTAAAAASAAIVVIAGCGATSEEGAATSSRAHSIDVCPAAAPAADARAIILHGVTGSASVVAPTADSAPRITVTAPFQVDRLHTETARAGTGQTVSEKSVVTLCYQGVNGRTGEVFDDAFARATSAEMALPDLVPGFRAALVGQKAGAAVVAAIPAAQAYPKGEPDAGIAPGDSLIFAISVIASNS</sequence>
<dbReference type="InterPro" id="IPR046357">
    <property type="entry name" value="PPIase_dom_sf"/>
</dbReference>
<evidence type="ECO:0000313" key="7">
    <source>
        <dbReference type="EMBL" id="KXP14645.1"/>
    </source>
</evidence>
<dbReference type="OrthoDB" id="25996at2"/>
<dbReference type="STRING" id="239498.AXK60_01770"/>
<gene>
    <name evidence="7" type="ORF">AXK60_01770</name>
</gene>
<dbReference type="Proteomes" id="UP000070258">
    <property type="component" value="Unassembled WGS sequence"/>
</dbReference>
<dbReference type="Gene3D" id="3.10.50.40">
    <property type="match status" value="1"/>
</dbReference>
<feature type="domain" description="PPIase FKBP-type" evidence="6">
    <location>
        <begin position="144"/>
        <end position="231"/>
    </location>
</feature>
<comment type="catalytic activity">
    <reaction evidence="1 4 5">
        <text>[protein]-peptidylproline (omega=180) = [protein]-peptidylproline (omega=0)</text>
        <dbReference type="Rhea" id="RHEA:16237"/>
        <dbReference type="Rhea" id="RHEA-COMP:10747"/>
        <dbReference type="Rhea" id="RHEA-COMP:10748"/>
        <dbReference type="ChEBI" id="CHEBI:83833"/>
        <dbReference type="ChEBI" id="CHEBI:83834"/>
        <dbReference type="EC" id="5.2.1.8"/>
    </reaction>
</comment>
<evidence type="ECO:0000259" key="6">
    <source>
        <dbReference type="PROSITE" id="PS50059"/>
    </source>
</evidence>
<comment type="similarity">
    <text evidence="5">Belongs to the FKBP-type PPIase family.</text>
</comment>
<organism evidence="7 8">
    <name type="scientific">Tsukamurella pseudospumae</name>
    <dbReference type="NCBI Taxonomy" id="239498"/>
    <lineage>
        <taxon>Bacteria</taxon>
        <taxon>Bacillati</taxon>
        <taxon>Actinomycetota</taxon>
        <taxon>Actinomycetes</taxon>
        <taxon>Mycobacteriales</taxon>
        <taxon>Tsukamurellaceae</taxon>
        <taxon>Tsukamurella</taxon>
    </lineage>
</organism>
<name>A0A138AW27_9ACTN</name>
<dbReference type="AlphaFoldDB" id="A0A138AW27"/>
<evidence type="ECO:0000256" key="2">
    <source>
        <dbReference type="ARBA" id="ARBA00023110"/>
    </source>
</evidence>
<dbReference type="Pfam" id="PF00254">
    <property type="entry name" value="FKBP_C"/>
    <property type="match status" value="1"/>
</dbReference>
<dbReference type="PROSITE" id="PS50059">
    <property type="entry name" value="FKBP_PPIASE"/>
    <property type="match status" value="1"/>
</dbReference>
<dbReference type="SUPFAM" id="SSF54534">
    <property type="entry name" value="FKBP-like"/>
    <property type="match status" value="1"/>
</dbReference>
<reference evidence="8" key="1">
    <citation type="submission" date="2016-02" db="EMBL/GenBank/DDBJ databases">
        <authorList>
            <person name="Wen L."/>
            <person name="He K."/>
            <person name="Yang H."/>
        </authorList>
    </citation>
    <scope>NUCLEOTIDE SEQUENCE [LARGE SCALE GENOMIC DNA]</scope>
    <source>
        <strain evidence="8">JCM 15929</strain>
    </source>
</reference>
<proteinExistence type="inferred from homology"/>
<evidence type="ECO:0000256" key="1">
    <source>
        <dbReference type="ARBA" id="ARBA00000971"/>
    </source>
</evidence>